<gene>
    <name evidence="7" type="ORF">KARMA_2829</name>
</gene>
<dbReference type="EMBL" id="FMJB01000057">
    <property type="protein sequence ID" value="SCM68604.1"/>
    <property type="molecule type" value="Genomic_DNA"/>
</dbReference>
<evidence type="ECO:0000256" key="3">
    <source>
        <dbReference type="ARBA" id="ARBA00022679"/>
    </source>
</evidence>
<evidence type="ECO:0000256" key="2">
    <source>
        <dbReference type="ARBA" id="ARBA00022490"/>
    </source>
</evidence>
<dbReference type="InterPro" id="IPR010963">
    <property type="entry name" value="PHA_synth_I"/>
</dbReference>
<dbReference type="GO" id="GO:0042619">
    <property type="term" value="P:poly-hydroxybutyrate biosynthetic process"/>
    <property type="evidence" value="ECO:0007669"/>
    <property type="project" value="InterPro"/>
</dbReference>
<evidence type="ECO:0000259" key="6">
    <source>
        <dbReference type="Pfam" id="PF07167"/>
    </source>
</evidence>
<keyword evidence="8" id="KW-1185">Reference proteome</keyword>
<dbReference type="InterPro" id="IPR010941">
    <property type="entry name" value="PhaC_N"/>
</dbReference>
<evidence type="ECO:0000256" key="1">
    <source>
        <dbReference type="ARBA" id="ARBA00004496"/>
    </source>
</evidence>
<protein>
    <submittedName>
        <fullName evidence="7">Uncharacterized protein</fullName>
    </submittedName>
</protein>
<dbReference type="Proteomes" id="UP000184085">
    <property type="component" value="Unassembled WGS sequence"/>
</dbReference>
<evidence type="ECO:0000259" key="5">
    <source>
        <dbReference type="Pfam" id="PF00561"/>
    </source>
</evidence>
<feature type="domain" description="Poly-beta-hydroxybutyrate polymerase N-terminal" evidence="6">
    <location>
        <begin position="106"/>
        <end position="278"/>
    </location>
</feature>
<evidence type="ECO:0000313" key="7">
    <source>
        <dbReference type="EMBL" id="SCM68604.1"/>
    </source>
</evidence>
<dbReference type="SUPFAM" id="SSF53474">
    <property type="entry name" value="alpha/beta-Hydrolases"/>
    <property type="match status" value="1"/>
</dbReference>
<dbReference type="InterPro" id="IPR051321">
    <property type="entry name" value="PHA/PHB_synthase"/>
</dbReference>
<dbReference type="Gene3D" id="3.40.50.1820">
    <property type="entry name" value="alpha/beta hydrolase"/>
    <property type="match status" value="1"/>
</dbReference>
<evidence type="ECO:0000313" key="8">
    <source>
        <dbReference type="Proteomes" id="UP000184085"/>
    </source>
</evidence>
<sequence>MTTHDGDTGTELVRLNENISKIEELSKRLVTALSHYKAVNPALQGPGQDLYMKAAVGYWAEWVQNPTKILEHQVEYWGKSLQHYMEAQQALTQGLTGGTEEVERPKDKRFANPMWQSHPYFNYVKQQYLLNSEAISKAVDDVVDLDDVDRKRLRYFSQQIVDLMAPTNFLATNPDALERAVETEGQSLVDGLENLVRDLEANDGRLLVTLADEKAFEVGGNIATSPGKVVFRNHMFELVQYSPTTDTVHEIPLLIFPPWINRFYILDLKEKNSMIKWAVDQGYTVFVVSWINPDASYRDVKLDDYITDGYLTAINEVRDICNVKQVNAVGYCIAGTTLSLTMALLKKRGETPIKSATLFTTLTDFSDQGEFTVFLGDDFVDGIEEEAMAEGYLNSFFMSRTFSFLRSNDLIYGPAINRYMKGEAPPAFDLLFWNGDSTNLPGAMAIQYLRDLCQKNKFVDGGMEVCGEVLNIKDVTVPICAVACETDHIAAWKASFNGVRKMGSRSKTFILSQSGHIAGIVNPPSKGKYGHYTHSKIAMEPDDWRAEAEFTPGSWWPRWDEWLANRSGKQIPAREEGDSNHPVLADAPGTYVTMQSTG</sequence>
<dbReference type="InterPro" id="IPR029058">
    <property type="entry name" value="AB_hydrolase_fold"/>
</dbReference>
<keyword evidence="3" id="KW-0808">Transferase</keyword>
<reference evidence="8" key="1">
    <citation type="submission" date="2016-09" db="EMBL/GenBank/DDBJ databases">
        <authorList>
            <person name="Wibberg D."/>
        </authorList>
    </citation>
    <scope>NUCLEOTIDE SEQUENCE [LARGE SCALE GENOMIC DNA]</scope>
</reference>
<dbReference type="GO" id="GO:0005737">
    <property type="term" value="C:cytoplasm"/>
    <property type="evidence" value="ECO:0007669"/>
    <property type="project" value="UniProtKB-SubCell"/>
</dbReference>
<feature type="domain" description="AB hydrolase-1" evidence="5">
    <location>
        <begin position="280"/>
        <end position="523"/>
    </location>
</feature>
<dbReference type="PANTHER" id="PTHR36837">
    <property type="entry name" value="POLY(3-HYDROXYALKANOATE) POLYMERASE SUBUNIT PHAC"/>
    <property type="match status" value="1"/>
</dbReference>
<name>A0A1M4N3M8_9RHOB</name>
<dbReference type="InterPro" id="IPR000073">
    <property type="entry name" value="AB_hydrolase_1"/>
</dbReference>
<comment type="subcellular location">
    <subcellularLocation>
        <location evidence="1">Cytoplasm</location>
    </subcellularLocation>
</comment>
<accession>A0A1M4N3M8</accession>
<dbReference type="RefSeq" id="WP_072707340.1">
    <property type="nucleotide sequence ID" value="NZ_FMJB01000057.1"/>
</dbReference>
<dbReference type="NCBIfam" id="TIGR01838">
    <property type="entry name" value="PHA_synth_I"/>
    <property type="match status" value="1"/>
</dbReference>
<organism evidence="7 8">
    <name type="scientific">Donghicola eburneus</name>
    <dbReference type="NCBI Taxonomy" id="393278"/>
    <lineage>
        <taxon>Bacteria</taxon>
        <taxon>Pseudomonadati</taxon>
        <taxon>Pseudomonadota</taxon>
        <taxon>Alphaproteobacteria</taxon>
        <taxon>Rhodobacterales</taxon>
        <taxon>Roseobacteraceae</taxon>
        <taxon>Donghicola</taxon>
    </lineage>
</organism>
<dbReference type="Pfam" id="PF00561">
    <property type="entry name" value="Abhydrolase_1"/>
    <property type="match status" value="1"/>
</dbReference>
<dbReference type="GO" id="GO:0016746">
    <property type="term" value="F:acyltransferase activity"/>
    <property type="evidence" value="ECO:0007669"/>
    <property type="project" value="UniProtKB-KW"/>
</dbReference>
<dbReference type="Pfam" id="PF07167">
    <property type="entry name" value="PhaC_N"/>
    <property type="match status" value="1"/>
</dbReference>
<evidence type="ECO:0000256" key="4">
    <source>
        <dbReference type="ARBA" id="ARBA00023315"/>
    </source>
</evidence>
<keyword evidence="2" id="KW-0963">Cytoplasm</keyword>
<dbReference type="PANTHER" id="PTHR36837:SF5">
    <property type="entry name" value="POLY-3-HYDROXYBUTYRATE SYNTHASE"/>
    <property type="match status" value="1"/>
</dbReference>
<keyword evidence="4" id="KW-0012">Acyltransferase</keyword>
<proteinExistence type="predicted"/>
<dbReference type="AlphaFoldDB" id="A0A1M4N3M8"/>